<comment type="caution">
    <text evidence="1">The sequence shown here is derived from an EMBL/GenBank/DDBJ whole genome shotgun (WGS) entry which is preliminary data.</text>
</comment>
<sequence length="301" mass="34809">MLKTEFATIIKGFTELKLQVDPCDLRIIDVPFPPENPDDPALSHMANSKIIPYGIKKNILSIQTGPDGFNYILINQKDGLALYSKYVDFTSKKILPKPYSHTPDGDFPLTEENYKFPEDKEWDRDDFLLTSWIQRYFDSKEPTMIPVRMGEEVVYRLLNRIIIFSPDENDLRLISNPDSKKLSKKDIKIAHEQGINERNIIYGVEKGLISLVKYVTPRSGRTQGVQLGLAPLNPEKCLKLLSKYSEFQKLGHNIRLKKPLPTGSTIRFIEEFVTFPVIDGWNLDEYLFSLWYQSVFLPKFQ</sequence>
<evidence type="ECO:0000313" key="1">
    <source>
        <dbReference type="EMBL" id="GKT15183.1"/>
    </source>
</evidence>
<reference evidence="1" key="1">
    <citation type="submission" date="2022-03" db="EMBL/GenBank/DDBJ databases">
        <title>Draft genome sequence of Aduncisulcus paluster, a free-living microaerophilic Fornicata.</title>
        <authorList>
            <person name="Yuyama I."/>
            <person name="Kume K."/>
            <person name="Tamura T."/>
            <person name="Inagaki Y."/>
            <person name="Hashimoto T."/>
        </authorList>
    </citation>
    <scope>NUCLEOTIDE SEQUENCE</scope>
    <source>
        <strain evidence="1">NY0171</strain>
    </source>
</reference>
<name>A0ABQ5JXI8_9EUKA</name>
<organism evidence="1 2">
    <name type="scientific">Aduncisulcus paluster</name>
    <dbReference type="NCBI Taxonomy" id="2918883"/>
    <lineage>
        <taxon>Eukaryota</taxon>
        <taxon>Metamonada</taxon>
        <taxon>Carpediemonas-like organisms</taxon>
        <taxon>Aduncisulcus</taxon>
    </lineage>
</organism>
<accession>A0ABQ5JXI8</accession>
<dbReference type="Proteomes" id="UP001057375">
    <property type="component" value="Unassembled WGS sequence"/>
</dbReference>
<proteinExistence type="predicted"/>
<dbReference type="EMBL" id="BQXS01011655">
    <property type="protein sequence ID" value="GKT15183.1"/>
    <property type="molecule type" value="Genomic_DNA"/>
</dbReference>
<protein>
    <submittedName>
        <fullName evidence="1">Uncharacterized protein</fullName>
    </submittedName>
</protein>
<evidence type="ECO:0000313" key="2">
    <source>
        <dbReference type="Proteomes" id="UP001057375"/>
    </source>
</evidence>
<gene>
    <name evidence="1" type="ORF">ADUPG1_010643</name>
</gene>
<keyword evidence="2" id="KW-1185">Reference proteome</keyword>